<evidence type="ECO:0000313" key="11">
    <source>
        <dbReference type="Proteomes" id="UP000552954"/>
    </source>
</evidence>
<dbReference type="PANTHER" id="PTHR40942:SF4">
    <property type="entry name" value="CYTOCHROME C5"/>
    <property type="match status" value="1"/>
</dbReference>
<evidence type="ECO:0000256" key="8">
    <source>
        <dbReference type="SAM" id="SignalP"/>
    </source>
</evidence>
<dbReference type="EMBL" id="JABFCS010000001">
    <property type="protein sequence ID" value="NNU44337.1"/>
    <property type="molecule type" value="Genomic_DNA"/>
</dbReference>
<keyword evidence="8" id="KW-0732">Signal</keyword>
<reference evidence="10 11" key="1">
    <citation type="submission" date="2020-05" db="EMBL/GenBank/DDBJ databases">
        <authorList>
            <person name="Khan S.A."/>
            <person name="Jeon C.O."/>
            <person name="Chun B.H."/>
        </authorList>
    </citation>
    <scope>NUCLEOTIDE SEQUENCE [LARGE SCALE GENOMIC DNA]</scope>
    <source>
        <strain evidence="10 11">B156</strain>
    </source>
</reference>
<dbReference type="Proteomes" id="UP000552954">
    <property type="component" value="Unassembled WGS sequence"/>
</dbReference>
<dbReference type="PROSITE" id="PS51007">
    <property type="entry name" value="CYTC"/>
    <property type="match status" value="1"/>
</dbReference>
<keyword evidence="5 6" id="KW-0408">Iron</keyword>
<evidence type="ECO:0000256" key="3">
    <source>
        <dbReference type="ARBA" id="ARBA00022723"/>
    </source>
</evidence>
<evidence type="ECO:0000256" key="2">
    <source>
        <dbReference type="ARBA" id="ARBA00022617"/>
    </source>
</evidence>
<feature type="chain" id="PRO_5032985475" evidence="8">
    <location>
        <begin position="24"/>
        <end position="161"/>
    </location>
</feature>
<feature type="compositionally biased region" description="Low complexity" evidence="7">
    <location>
        <begin position="23"/>
        <end position="81"/>
    </location>
</feature>
<comment type="caution">
    <text evidence="10">The sequence shown here is derived from an EMBL/GenBank/DDBJ whole genome shotgun (WGS) entry which is preliminary data.</text>
</comment>
<name>A0A849KDR8_9BURK</name>
<keyword evidence="1" id="KW-0813">Transport</keyword>
<keyword evidence="2 6" id="KW-0349">Heme</keyword>
<protein>
    <submittedName>
        <fullName evidence="10">Cytochrome c5 family protein</fullName>
    </submittedName>
</protein>
<evidence type="ECO:0000256" key="7">
    <source>
        <dbReference type="SAM" id="MobiDB-lite"/>
    </source>
</evidence>
<reference evidence="10 11" key="2">
    <citation type="submission" date="2020-06" db="EMBL/GenBank/DDBJ databases">
        <title>Ramlibacter rhizophilus sp. nov., isolated from rhizosphere soil of national flower Mugunghwa from South Korea.</title>
        <authorList>
            <person name="Zheng-Fei Y."/>
            <person name="Huan T."/>
        </authorList>
    </citation>
    <scope>NUCLEOTIDE SEQUENCE [LARGE SCALE GENOMIC DNA]</scope>
    <source>
        <strain evidence="10 11">B156</strain>
    </source>
</reference>
<evidence type="ECO:0000256" key="1">
    <source>
        <dbReference type="ARBA" id="ARBA00022448"/>
    </source>
</evidence>
<feature type="signal peptide" evidence="8">
    <location>
        <begin position="1"/>
        <end position="23"/>
    </location>
</feature>
<dbReference type="SUPFAM" id="SSF46626">
    <property type="entry name" value="Cytochrome c"/>
    <property type="match status" value="1"/>
</dbReference>
<keyword evidence="11" id="KW-1185">Reference proteome</keyword>
<evidence type="ECO:0000256" key="5">
    <source>
        <dbReference type="ARBA" id="ARBA00023004"/>
    </source>
</evidence>
<dbReference type="InterPro" id="IPR002323">
    <property type="entry name" value="Cyt_CIE"/>
</dbReference>
<evidence type="ECO:0000256" key="4">
    <source>
        <dbReference type="ARBA" id="ARBA00022982"/>
    </source>
</evidence>
<dbReference type="GO" id="GO:0005506">
    <property type="term" value="F:iron ion binding"/>
    <property type="evidence" value="ECO:0007669"/>
    <property type="project" value="InterPro"/>
</dbReference>
<dbReference type="AlphaFoldDB" id="A0A849KDR8"/>
<dbReference type="PROSITE" id="PS51257">
    <property type="entry name" value="PROKAR_LIPOPROTEIN"/>
    <property type="match status" value="1"/>
</dbReference>
<feature type="region of interest" description="Disordered" evidence="7">
    <location>
        <begin position="22"/>
        <end position="83"/>
    </location>
</feature>
<dbReference type="GO" id="GO:0009055">
    <property type="term" value="F:electron transfer activity"/>
    <property type="evidence" value="ECO:0007669"/>
    <property type="project" value="InterPro"/>
</dbReference>
<organism evidence="10 11">
    <name type="scientific">Ramlibacter montanisoli</name>
    <dbReference type="NCBI Taxonomy" id="2732512"/>
    <lineage>
        <taxon>Bacteria</taxon>
        <taxon>Pseudomonadati</taxon>
        <taxon>Pseudomonadota</taxon>
        <taxon>Betaproteobacteria</taxon>
        <taxon>Burkholderiales</taxon>
        <taxon>Comamonadaceae</taxon>
        <taxon>Ramlibacter</taxon>
    </lineage>
</organism>
<dbReference type="InterPro" id="IPR036909">
    <property type="entry name" value="Cyt_c-like_dom_sf"/>
</dbReference>
<accession>A0A849KDR8</accession>
<gene>
    <name evidence="10" type="ORF">HK415_15950</name>
</gene>
<evidence type="ECO:0000313" key="10">
    <source>
        <dbReference type="EMBL" id="NNU44337.1"/>
    </source>
</evidence>
<dbReference type="PANTHER" id="PTHR40942">
    <property type="match status" value="1"/>
</dbReference>
<dbReference type="GO" id="GO:0020037">
    <property type="term" value="F:heme binding"/>
    <property type="evidence" value="ECO:0007669"/>
    <property type="project" value="InterPro"/>
</dbReference>
<sequence>MKRLALLLAVAAALGACSRQEDSASTAASSVTPAPSSATPAPSAPAADTTVAANTTSTSPAPSSTSPDASSTAAMGAAGSGQDTYGKACVVCHGAGVAGAPKLGDKGDWGPRIAQGNDILYKHALEGYTGKKGMMPPKGGNTALADADVKAAVDYMVAQGK</sequence>
<feature type="domain" description="Cytochrome c" evidence="9">
    <location>
        <begin position="76"/>
        <end position="160"/>
    </location>
</feature>
<evidence type="ECO:0000259" key="9">
    <source>
        <dbReference type="PROSITE" id="PS51007"/>
    </source>
</evidence>
<dbReference type="InterPro" id="IPR009056">
    <property type="entry name" value="Cyt_c-like_dom"/>
</dbReference>
<dbReference type="PRINTS" id="PR00607">
    <property type="entry name" value="CYTCHROMECIE"/>
</dbReference>
<evidence type="ECO:0000256" key="6">
    <source>
        <dbReference type="PROSITE-ProRule" id="PRU00433"/>
    </source>
</evidence>
<keyword evidence="4" id="KW-0249">Electron transport</keyword>
<dbReference type="Gene3D" id="1.10.760.10">
    <property type="entry name" value="Cytochrome c-like domain"/>
    <property type="match status" value="1"/>
</dbReference>
<dbReference type="Pfam" id="PF13442">
    <property type="entry name" value="Cytochrome_CBB3"/>
    <property type="match status" value="1"/>
</dbReference>
<keyword evidence="3 6" id="KW-0479">Metal-binding</keyword>
<proteinExistence type="predicted"/>